<evidence type="ECO:0000256" key="8">
    <source>
        <dbReference type="SAM" id="MobiDB-lite"/>
    </source>
</evidence>
<feature type="transmembrane region" description="Helical" evidence="7">
    <location>
        <begin position="87"/>
        <end position="107"/>
    </location>
</feature>
<feature type="transmembrane region" description="Helical" evidence="7">
    <location>
        <begin position="217"/>
        <end position="238"/>
    </location>
</feature>
<feature type="transmembrane region" description="Helical" evidence="7">
    <location>
        <begin position="446"/>
        <end position="466"/>
    </location>
</feature>
<comment type="caution">
    <text evidence="9">The sequence shown here is derived from an EMBL/GenBank/DDBJ whole genome shotgun (WGS) entry which is preliminary data.</text>
</comment>
<reference evidence="9 10" key="1">
    <citation type="submission" date="2024-10" db="EMBL/GenBank/DDBJ databases">
        <title>Updated reference genomes for cyclostephanoid diatoms.</title>
        <authorList>
            <person name="Roberts W.R."/>
            <person name="Alverson A.J."/>
        </authorList>
    </citation>
    <scope>NUCLEOTIDE SEQUENCE [LARGE SCALE GENOMIC DNA]</scope>
    <source>
        <strain evidence="9 10">AJA232-27</strain>
    </source>
</reference>
<dbReference type="InterPro" id="IPR001204">
    <property type="entry name" value="Phos_transporter"/>
</dbReference>
<evidence type="ECO:0000256" key="1">
    <source>
        <dbReference type="ARBA" id="ARBA00004141"/>
    </source>
</evidence>
<comment type="similarity">
    <text evidence="7">Belongs to the inorganic phosphate transporter (PiT) (TC 2.A.20) family.</text>
</comment>
<feature type="transmembrane region" description="Helical" evidence="7">
    <location>
        <begin position="119"/>
        <end position="140"/>
    </location>
</feature>
<organism evidence="9 10">
    <name type="scientific">Discostella pseudostelligera</name>
    <dbReference type="NCBI Taxonomy" id="259834"/>
    <lineage>
        <taxon>Eukaryota</taxon>
        <taxon>Sar</taxon>
        <taxon>Stramenopiles</taxon>
        <taxon>Ochrophyta</taxon>
        <taxon>Bacillariophyta</taxon>
        <taxon>Coscinodiscophyceae</taxon>
        <taxon>Thalassiosirophycidae</taxon>
        <taxon>Stephanodiscales</taxon>
        <taxon>Stephanodiscaceae</taxon>
        <taxon>Discostella</taxon>
    </lineage>
</organism>
<dbReference type="EMBL" id="JALLBG020000196">
    <property type="protein sequence ID" value="KAL3759853.1"/>
    <property type="molecule type" value="Genomic_DNA"/>
</dbReference>
<evidence type="ECO:0000256" key="3">
    <source>
        <dbReference type="ARBA" id="ARBA00022592"/>
    </source>
</evidence>
<keyword evidence="4 7" id="KW-0812">Transmembrane</keyword>
<evidence type="ECO:0000256" key="4">
    <source>
        <dbReference type="ARBA" id="ARBA00022692"/>
    </source>
</evidence>
<keyword evidence="5 7" id="KW-1133">Transmembrane helix</keyword>
<keyword evidence="2 7" id="KW-0813">Transport</keyword>
<feature type="compositionally biased region" description="Acidic residues" evidence="8">
    <location>
        <begin position="336"/>
        <end position="345"/>
    </location>
</feature>
<dbReference type="AlphaFoldDB" id="A0ABD3M7Z7"/>
<feature type="transmembrane region" description="Helical" evidence="7">
    <location>
        <begin position="146"/>
        <end position="170"/>
    </location>
</feature>
<feature type="transmembrane region" description="Helical" evidence="7">
    <location>
        <begin position="6"/>
        <end position="27"/>
    </location>
</feature>
<sequence>MAVLAEYLWIAVCGGIFGFMYGFLIGANDVANAFATSVSSKSITLKQAVLIASICEFSGAFFLGASVTSTVRSKIFDIDLYEDEPDVVMLGMFTSLLSANLWLFIATHFGIPVSTTHDVVGCIMGFSIACKGFSSINWGVAVKIFISWLTSPLVAGIVAGCFFALVKYFVMRARNPFQRAYYLFPIVLTIGIGVDLAYVLYKGVAIVDVEEKFPPSWGIPVCIGCGAFCGLLWIFIFGPFAKKRVDARVANRRAARVAALAELEKADGVTNTQDKVEDGGFDDFRSFVYSESAKPVVVAHVSGTEEGDAAAEDVPARKSVTIAVPNGDSTNGGEESTADPSEDDPQTATQSRKSLVNRFAANTWDQDLHTQSMRESKRAQQIWAQEEQFDENAEGLFTFIQVFTASLNSFAHGANDVANTIAPMSAIMDIYKTGEVSSKTGVQKWVLAYGGSAIVIGLLLYGYRVMKSLGYKLTMLSPSRGSSAELGASLTVVTASFLGIPVSTTQCIVGAVTAVGLVGGRQSVDWFFLLKICGSWAALFFIACTFSAGVFSFAFYSPSQVLPA</sequence>
<gene>
    <name evidence="9" type="ORF">ACHAWU_007597</name>
</gene>
<accession>A0ABD3M7Z7</accession>
<dbReference type="Proteomes" id="UP001530293">
    <property type="component" value="Unassembled WGS sequence"/>
</dbReference>
<keyword evidence="6 7" id="KW-0472">Membrane</keyword>
<feature type="transmembrane region" description="Helical" evidence="7">
    <location>
        <begin position="526"/>
        <end position="556"/>
    </location>
</feature>
<protein>
    <recommendedName>
        <fullName evidence="7">Phosphate transporter</fullName>
    </recommendedName>
</protein>
<feature type="region of interest" description="Disordered" evidence="8">
    <location>
        <begin position="306"/>
        <end position="352"/>
    </location>
</feature>
<dbReference type="GO" id="GO:0016020">
    <property type="term" value="C:membrane"/>
    <property type="evidence" value="ECO:0007669"/>
    <property type="project" value="UniProtKB-SubCell"/>
</dbReference>
<feature type="transmembrane region" description="Helical" evidence="7">
    <location>
        <begin position="182"/>
        <end position="201"/>
    </location>
</feature>
<keyword evidence="3 7" id="KW-0592">Phosphate transport</keyword>
<feature type="transmembrane region" description="Helical" evidence="7">
    <location>
        <begin position="48"/>
        <end position="67"/>
    </location>
</feature>
<dbReference type="Pfam" id="PF01384">
    <property type="entry name" value="PHO4"/>
    <property type="match status" value="1"/>
</dbReference>
<dbReference type="PANTHER" id="PTHR11101">
    <property type="entry name" value="PHOSPHATE TRANSPORTER"/>
    <property type="match status" value="1"/>
</dbReference>
<evidence type="ECO:0000256" key="7">
    <source>
        <dbReference type="RuleBase" id="RU363058"/>
    </source>
</evidence>
<dbReference type="GO" id="GO:0006817">
    <property type="term" value="P:phosphate ion transport"/>
    <property type="evidence" value="ECO:0007669"/>
    <property type="project" value="UniProtKB-KW"/>
</dbReference>
<dbReference type="PANTHER" id="PTHR11101:SF80">
    <property type="entry name" value="PHOSPHATE TRANSPORTER"/>
    <property type="match status" value="1"/>
</dbReference>
<name>A0ABD3M7Z7_9STRA</name>
<feature type="transmembrane region" description="Helical" evidence="7">
    <location>
        <begin position="486"/>
        <end position="519"/>
    </location>
</feature>
<evidence type="ECO:0000256" key="2">
    <source>
        <dbReference type="ARBA" id="ARBA00022448"/>
    </source>
</evidence>
<comment type="function">
    <text evidence="7">Sodium-phosphate symporter.</text>
</comment>
<evidence type="ECO:0000313" key="10">
    <source>
        <dbReference type="Proteomes" id="UP001530293"/>
    </source>
</evidence>
<evidence type="ECO:0000256" key="5">
    <source>
        <dbReference type="ARBA" id="ARBA00022989"/>
    </source>
</evidence>
<proteinExistence type="inferred from homology"/>
<evidence type="ECO:0000313" key="9">
    <source>
        <dbReference type="EMBL" id="KAL3759853.1"/>
    </source>
</evidence>
<comment type="subcellular location">
    <subcellularLocation>
        <location evidence="1 7">Membrane</location>
        <topology evidence="1 7">Multi-pass membrane protein</topology>
    </subcellularLocation>
</comment>
<evidence type="ECO:0000256" key="6">
    <source>
        <dbReference type="ARBA" id="ARBA00023136"/>
    </source>
</evidence>
<keyword evidence="10" id="KW-1185">Reference proteome</keyword>